<dbReference type="InterPro" id="IPR017938">
    <property type="entry name" value="Riboflavin_synthase-like_b-brl"/>
</dbReference>
<dbReference type="AlphaFoldDB" id="A0A1N7SX34"/>
<accession>A0A1N7SX34</accession>
<organism evidence="1 2">
    <name type="scientific">Paraburkholderia piptadeniae</name>
    <dbReference type="NCBI Taxonomy" id="1701573"/>
    <lineage>
        <taxon>Bacteria</taxon>
        <taxon>Pseudomonadati</taxon>
        <taxon>Pseudomonadota</taxon>
        <taxon>Betaproteobacteria</taxon>
        <taxon>Burkholderiales</taxon>
        <taxon>Burkholderiaceae</taxon>
        <taxon>Paraburkholderia</taxon>
    </lineage>
</organism>
<dbReference type="EMBL" id="CYGY02000155">
    <property type="protein sequence ID" value="SIT51950.1"/>
    <property type="molecule type" value="Genomic_DNA"/>
</dbReference>
<dbReference type="Gene3D" id="2.40.30.10">
    <property type="entry name" value="Translation factors"/>
    <property type="match status" value="1"/>
</dbReference>
<protein>
    <submittedName>
        <fullName evidence="1">Oxidoreductase FAD/NAD(P)-binding domain-containing protein</fullName>
    </submittedName>
</protein>
<sequence length="248" mass="26915">MLATPARPTLVESHPSNSCWGGHFRAIHTLILLPISEDAGPFGEDMHDNLIPVIVGRKWQIAQGYYAVELRTTSKSALPPFNDGSCVTVCLNSAGDKERIYPLLRVSSLSDGYVVGTRQEDDGRTDSLLSGFLPLNERDEVFVGTPKSPPTILDDRARSILFAGGIGAASIAGIAKRLASAGQRFEVHIFARSADRAVLREEFDALRSHGTIYHHFGLSDDLFAQKSSHAMSPTHANTQIYCSAPLLS</sequence>
<proteinExistence type="predicted"/>
<dbReference type="PRINTS" id="PR00409">
    <property type="entry name" value="PHDIOXRDTASE"/>
</dbReference>
<reference evidence="1" key="1">
    <citation type="submission" date="2016-12" db="EMBL/GenBank/DDBJ databases">
        <authorList>
            <person name="Moulin L."/>
        </authorList>
    </citation>
    <scope>NUCLEOTIDE SEQUENCE [LARGE SCALE GENOMIC DNA]</scope>
    <source>
        <strain evidence="1">STM 7183</strain>
    </source>
</reference>
<gene>
    <name evidence="1" type="ORF">BN2476_1550003</name>
</gene>
<comment type="caution">
    <text evidence="1">The sequence shown here is derived from an EMBL/GenBank/DDBJ whole genome shotgun (WGS) entry which is preliminary data.</text>
</comment>
<dbReference type="Gene3D" id="3.40.50.80">
    <property type="entry name" value="Nucleotide-binding domain of ferredoxin-NADP reductase (FNR) module"/>
    <property type="match status" value="1"/>
</dbReference>
<dbReference type="InterPro" id="IPR039261">
    <property type="entry name" value="FNR_nucleotide-bd"/>
</dbReference>
<name>A0A1N7SX34_9BURK</name>
<evidence type="ECO:0000313" key="2">
    <source>
        <dbReference type="Proteomes" id="UP000195569"/>
    </source>
</evidence>
<keyword evidence="2" id="KW-1185">Reference proteome</keyword>
<dbReference type="Proteomes" id="UP000195569">
    <property type="component" value="Unassembled WGS sequence"/>
</dbReference>
<evidence type="ECO:0000313" key="1">
    <source>
        <dbReference type="EMBL" id="SIT51950.1"/>
    </source>
</evidence>
<dbReference type="SUPFAM" id="SSF52343">
    <property type="entry name" value="Ferredoxin reductase-like, C-terminal NADP-linked domain"/>
    <property type="match status" value="1"/>
</dbReference>
<dbReference type="SUPFAM" id="SSF63380">
    <property type="entry name" value="Riboflavin synthase domain-like"/>
    <property type="match status" value="1"/>
</dbReference>